<dbReference type="SUPFAM" id="SSF160909">
    <property type="entry name" value="ATP12-like"/>
    <property type="match status" value="1"/>
</dbReference>
<dbReference type="PANTHER" id="PTHR21013:SF10">
    <property type="entry name" value="ATP SYNTHASE MITOCHONDRIAL F1 COMPLEX ASSEMBLY FACTOR 2"/>
    <property type="match status" value="1"/>
</dbReference>
<dbReference type="InterPro" id="IPR023335">
    <property type="entry name" value="ATP12_ortho_dom_sf"/>
</dbReference>
<dbReference type="PANTHER" id="PTHR21013">
    <property type="entry name" value="ATP SYNTHASE MITOCHONDRIAL F1 COMPLEX ASSEMBLY FACTOR 2/ATP12 PROTEIN, MITOCHONDRIAL PRECURSOR"/>
    <property type="match status" value="1"/>
</dbReference>
<dbReference type="Proteomes" id="UP000797356">
    <property type="component" value="Chromosome 1"/>
</dbReference>
<dbReference type="GO" id="GO:0005739">
    <property type="term" value="C:mitochondrion"/>
    <property type="evidence" value="ECO:0007669"/>
    <property type="project" value="TreeGrafter"/>
</dbReference>
<evidence type="ECO:0000313" key="1">
    <source>
        <dbReference type="EMBL" id="KAG1327722.1"/>
    </source>
</evidence>
<reference evidence="1" key="1">
    <citation type="journal article" date="2017" name="Gigascience">
        <title>The genome draft of coconut (Cocos nucifera).</title>
        <authorList>
            <person name="Xiao Y."/>
            <person name="Xu P."/>
            <person name="Fan H."/>
            <person name="Baudouin L."/>
            <person name="Xia W."/>
            <person name="Bocs S."/>
            <person name="Xu J."/>
            <person name="Li Q."/>
            <person name="Guo A."/>
            <person name="Zhou L."/>
            <person name="Li J."/>
            <person name="Wu Y."/>
            <person name="Ma Z."/>
            <person name="Armero A."/>
            <person name="Issali A.E."/>
            <person name="Liu N."/>
            <person name="Peng M."/>
            <person name="Yang Y."/>
        </authorList>
    </citation>
    <scope>NUCLEOTIDE SEQUENCE</scope>
    <source>
        <tissue evidence="1">Spear leaf of Hainan Tall coconut</tissue>
    </source>
</reference>
<name>A0A8K0HW24_COCNU</name>
<dbReference type="EMBL" id="CM017872">
    <property type="protein sequence ID" value="KAG1327722.1"/>
    <property type="molecule type" value="Genomic_DNA"/>
</dbReference>
<protein>
    <submittedName>
        <fullName evidence="1">Putative ATP synthase mitochondrial F1 complex assembly factor 2</fullName>
    </submittedName>
</protein>
<comment type="caution">
    <text evidence="1">The sequence shown here is derived from an EMBL/GenBank/DDBJ whole genome shotgun (WGS) entry which is preliminary data.</text>
</comment>
<reference evidence="1" key="2">
    <citation type="submission" date="2019-07" db="EMBL/GenBank/DDBJ databases">
        <authorList>
            <person name="Yang Y."/>
            <person name="Bocs S."/>
            <person name="Baudouin L."/>
        </authorList>
    </citation>
    <scope>NUCLEOTIDE SEQUENCE</scope>
    <source>
        <tissue evidence="1">Spear leaf of Hainan Tall coconut</tissue>
    </source>
</reference>
<sequence>MAAAARSFIIPLGIFQGRPGIEEAIELIRLGEDLQVDRSGMVAGGHDVDIADLLVQISSAVVFLELLKRP</sequence>
<dbReference type="GO" id="GO:0033615">
    <property type="term" value="P:mitochondrial proton-transporting ATP synthase complex assembly"/>
    <property type="evidence" value="ECO:0007669"/>
    <property type="project" value="TreeGrafter"/>
</dbReference>
<evidence type="ECO:0000313" key="2">
    <source>
        <dbReference type="Proteomes" id="UP000797356"/>
    </source>
</evidence>
<accession>A0A8K0HW24</accession>
<gene>
    <name evidence="1" type="ORF">COCNU_01G016560</name>
</gene>
<proteinExistence type="predicted"/>
<dbReference type="Gene3D" id="1.10.3580.10">
    <property type="entry name" value="ATP12 ATPase"/>
    <property type="match status" value="1"/>
</dbReference>
<dbReference type="OrthoDB" id="5673at2759"/>
<organism evidence="1 2">
    <name type="scientific">Cocos nucifera</name>
    <name type="common">Coconut palm</name>
    <dbReference type="NCBI Taxonomy" id="13894"/>
    <lineage>
        <taxon>Eukaryota</taxon>
        <taxon>Viridiplantae</taxon>
        <taxon>Streptophyta</taxon>
        <taxon>Embryophyta</taxon>
        <taxon>Tracheophyta</taxon>
        <taxon>Spermatophyta</taxon>
        <taxon>Magnoliopsida</taxon>
        <taxon>Liliopsida</taxon>
        <taxon>Arecaceae</taxon>
        <taxon>Arecoideae</taxon>
        <taxon>Cocoseae</taxon>
        <taxon>Attaleinae</taxon>
        <taxon>Cocos</taxon>
    </lineage>
</organism>
<dbReference type="AlphaFoldDB" id="A0A8K0HW24"/>
<dbReference type="InterPro" id="IPR011419">
    <property type="entry name" value="ATP12_ATP_synth-F1-assembly"/>
</dbReference>
<keyword evidence="2" id="KW-1185">Reference proteome</keyword>